<keyword evidence="3" id="KW-1185">Reference proteome</keyword>
<protein>
    <submittedName>
        <fullName evidence="2">Uncharacterized protein</fullName>
    </submittedName>
</protein>
<comment type="caution">
    <text evidence="2">The sequence shown here is derived from an EMBL/GenBank/DDBJ whole genome shotgun (WGS) entry which is preliminary data.</text>
</comment>
<accession>A0AAD6V215</accession>
<name>A0AAD6V215_9AGAR</name>
<evidence type="ECO:0000313" key="2">
    <source>
        <dbReference type="EMBL" id="KAJ7200770.1"/>
    </source>
</evidence>
<dbReference type="AlphaFoldDB" id="A0AAD6V215"/>
<organism evidence="2 3">
    <name type="scientific">Mycena pura</name>
    <dbReference type="NCBI Taxonomy" id="153505"/>
    <lineage>
        <taxon>Eukaryota</taxon>
        <taxon>Fungi</taxon>
        <taxon>Dikarya</taxon>
        <taxon>Basidiomycota</taxon>
        <taxon>Agaricomycotina</taxon>
        <taxon>Agaricomycetes</taxon>
        <taxon>Agaricomycetidae</taxon>
        <taxon>Agaricales</taxon>
        <taxon>Marasmiineae</taxon>
        <taxon>Mycenaceae</taxon>
        <taxon>Mycena</taxon>
    </lineage>
</organism>
<evidence type="ECO:0000256" key="1">
    <source>
        <dbReference type="SAM" id="MobiDB-lite"/>
    </source>
</evidence>
<evidence type="ECO:0000313" key="3">
    <source>
        <dbReference type="Proteomes" id="UP001219525"/>
    </source>
</evidence>
<sequence length="1218" mass="136899">MAPPKKALPEGFIASPNDNRAVKCQVCSEAAPPGEWMQAASVSAHLKSKNHHRATTARQQRTLDRGVAQAIQSQPLQTLSLPHTNLHLPGEQYDPGNVESANNDFWDAYDADPSTFRIELDSTAGESVAKEMERIEAELDKFGEWNDVAMGYALGVEGERDVEDAQAQIEDMLAQAQIEDMVNALGADSDAGDSAADTAGATEEWFPYPSKVFFLLDAMDNLPRLRISESLMKLFLFFLKELGVKQVPTIGAFRKFQASLRTSGAGVPSIPCTSVQGKVFYLNDIRKLVANDWCNPLIREHIHVYPEKPANGVVSELWHAAKWRCDMDTSILSPMYNAGNSRHYYINELAQLKTGSFVIPLRWVTYQGDTWADAYAVNIDHEGIASVLDAQADFIRASDLCANFLDLKSNDKLPLWSILAAEAGYPHQMPNPDRAVANGRPFYTSFINYFSDDVSGNRSKSWNKHWNAYFTHVNLPRKLLQQEAHIHFLSTSQHATVGEQFCEVKKIIEGTYTDPIPVKDPKTNEEALVRLVVNADSSDNPMQSEQCSHIGSQGNFPCRKCNVGGPQVDKQTNAGYHAFFSEGTPRSKDYVLNTVKHHLNLACQGVASHVKDHQTETGIKDPYAQYWIDKIMDETRKMRATVKAQNPHLSGPQIRNIVYQVWLVWVQANYEKMINPFFLLKGHDPTQDTPVEILHTILLGNVKYIWHYSHTTWKDDTKTLYMQRLQATSTEGLNVPPIRAAYIMQYANSLVGRQLKIVIQTAVFHVYDVVDTYHFTAWKTVGVLAVYLWVPEIDNMDEYCDDLTVAVANVLDAFAAIDPSKILLKIKLHLLRHLPNDARRFGPLVGVATELFESFNAVFRAASILSNHRAPSRDIALQLADQEGTRLRTLGGWWLDNESNEWKRAGPAVRQYIQRQPNLQRLLGWTVHDDPIPGHVKLAPLPKREPGKPRPQREALILAQTYAAQCVNYSEILSDSKPDWFKCKDLTALSGDACPVRSWVFFRSTNDSVATGRLVEILSPAEELASSTAIAVIDCFEVAAAKHAIYEMPVLVRPHAGQLYRAVKVKDILFSFNAQHDCSTAQCSATATRRIEQERVETDLTESVIEHRQPDIFIINTSAFHNFHLLRRSLPRHLTRPVPSTPENAREALHFQHAAKLRAETTRKRKNRAEEAERKAQEAAAAREAAERLEREAAELAADDGPPSQRLRMDDFQIPELN</sequence>
<feature type="compositionally biased region" description="Basic and acidic residues" evidence="1">
    <location>
        <begin position="1159"/>
        <end position="1177"/>
    </location>
</feature>
<reference evidence="2" key="1">
    <citation type="submission" date="2023-03" db="EMBL/GenBank/DDBJ databases">
        <title>Massive genome expansion in bonnet fungi (Mycena s.s.) driven by repeated elements and novel gene families across ecological guilds.</title>
        <authorList>
            <consortium name="Lawrence Berkeley National Laboratory"/>
            <person name="Harder C.B."/>
            <person name="Miyauchi S."/>
            <person name="Viragh M."/>
            <person name="Kuo A."/>
            <person name="Thoen E."/>
            <person name="Andreopoulos B."/>
            <person name="Lu D."/>
            <person name="Skrede I."/>
            <person name="Drula E."/>
            <person name="Henrissat B."/>
            <person name="Morin E."/>
            <person name="Kohler A."/>
            <person name="Barry K."/>
            <person name="LaButti K."/>
            <person name="Morin E."/>
            <person name="Salamov A."/>
            <person name="Lipzen A."/>
            <person name="Mereny Z."/>
            <person name="Hegedus B."/>
            <person name="Baldrian P."/>
            <person name="Stursova M."/>
            <person name="Weitz H."/>
            <person name="Taylor A."/>
            <person name="Grigoriev I.V."/>
            <person name="Nagy L.G."/>
            <person name="Martin F."/>
            <person name="Kauserud H."/>
        </authorList>
    </citation>
    <scope>NUCLEOTIDE SEQUENCE</scope>
    <source>
        <strain evidence="2">9144</strain>
    </source>
</reference>
<dbReference type="Proteomes" id="UP001219525">
    <property type="component" value="Unassembled WGS sequence"/>
</dbReference>
<dbReference type="PANTHER" id="PTHR31912:SF34">
    <property type="entry name" value="NOTOCHORD-RELATED PROTEIN"/>
    <property type="match status" value="1"/>
</dbReference>
<dbReference type="PANTHER" id="PTHR31912">
    <property type="entry name" value="IP13529P"/>
    <property type="match status" value="1"/>
</dbReference>
<dbReference type="EMBL" id="JARJCW010000061">
    <property type="protein sequence ID" value="KAJ7200770.1"/>
    <property type="molecule type" value="Genomic_DNA"/>
</dbReference>
<feature type="region of interest" description="Disordered" evidence="1">
    <location>
        <begin position="1159"/>
        <end position="1218"/>
    </location>
</feature>
<gene>
    <name evidence="2" type="ORF">GGX14DRAFT_571779</name>
</gene>
<proteinExistence type="predicted"/>
<feature type="compositionally biased region" description="Basic and acidic residues" evidence="1">
    <location>
        <begin position="1184"/>
        <end position="1194"/>
    </location>
</feature>